<sequence>MLTNFSIKSGLHLLKRQYINVPDAQLNIRLPKKVTTQKGFYYVLYSSYRVRPEI</sequence>
<name>A0AAU8GHD7_9CAUD</name>
<reference evidence="1" key="1">
    <citation type="submission" date="2024-05" db="EMBL/GenBank/DDBJ databases">
        <authorList>
            <person name="Mugo M.M."/>
            <person name="Musyoki A.M."/>
            <person name="Makumi A.M."/>
            <person name="Mutai I."/>
            <person name="Drechsel O."/>
            <person name="Kering K.K."/>
            <person name="Muturi P."/>
            <person name="Mbae C.K."/>
            <person name="Kariuki S.M."/>
        </authorList>
    </citation>
    <scope>NUCLEOTIDE SEQUENCE</scope>
</reference>
<evidence type="ECO:0000313" key="1">
    <source>
        <dbReference type="EMBL" id="XCH41299.1"/>
    </source>
</evidence>
<accession>A0AAU8GHD7</accession>
<protein>
    <submittedName>
        <fullName evidence="1">Uncharacterized protein</fullName>
    </submittedName>
</protein>
<dbReference type="EMBL" id="PP856727">
    <property type="protein sequence ID" value="XCH41299.1"/>
    <property type="molecule type" value="Genomic_DNA"/>
</dbReference>
<proteinExistence type="predicted"/>
<gene>
    <name evidence="1" type="ORF">YANPRGVA_CDS0123</name>
</gene>
<organism evidence="1">
    <name type="scientific">Salmonella phage vB_STmST313_KE28</name>
    <dbReference type="NCBI Taxonomy" id="3161179"/>
    <lineage>
        <taxon>Viruses</taxon>
        <taxon>Duplodnaviria</taxon>
        <taxon>Heunggongvirae</taxon>
        <taxon>Uroviricota</taxon>
        <taxon>Caudoviricetes</taxon>
        <taxon>Pantevenvirales</taxon>
        <taxon>Ackermannviridae</taxon>
        <taxon>Cvivirinae</taxon>
        <taxon>Kuttervirus</taxon>
    </lineage>
</organism>